<feature type="compositionally biased region" description="Polar residues" evidence="1">
    <location>
        <begin position="341"/>
        <end position="367"/>
    </location>
</feature>
<proteinExistence type="predicted"/>
<dbReference type="Proteomes" id="UP001530400">
    <property type="component" value="Unassembled WGS sequence"/>
</dbReference>
<name>A0ABD3NKW9_9STRA</name>
<feature type="region of interest" description="Disordered" evidence="1">
    <location>
        <begin position="416"/>
        <end position="440"/>
    </location>
</feature>
<accession>A0ABD3NKW9</accession>
<keyword evidence="3" id="KW-1185">Reference proteome</keyword>
<evidence type="ECO:0000256" key="1">
    <source>
        <dbReference type="SAM" id="MobiDB-lite"/>
    </source>
</evidence>
<dbReference type="AlphaFoldDB" id="A0ABD3NKW9"/>
<feature type="region of interest" description="Disordered" evidence="1">
    <location>
        <begin position="1"/>
        <end position="74"/>
    </location>
</feature>
<feature type="region of interest" description="Disordered" evidence="1">
    <location>
        <begin position="186"/>
        <end position="214"/>
    </location>
</feature>
<feature type="compositionally biased region" description="Polar residues" evidence="1">
    <location>
        <begin position="303"/>
        <end position="323"/>
    </location>
</feature>
<feature type="compositionally biased region" description="Low complexity" evidence="1">
    <location>
        <begin position="260"/>
        <end position="273"/>
    </location>
</feature>
<evidence type="ECO:0000313" key="2">
    <source>
        <dbReference type="EMBL" id="KAL3775161.1"/>
    </source>
</evidence>
<protein>
    <submittedName>
        <fullName evidence="2">Uncharacterized protein</fullName>
    </submittedName>
</protein>
<feature type="compositionally biased region" description="Low complexity" evidence="1">
    <location>
        <begin position="19"/>
        <end position="32"/>
    </location>
</feature>
<feature type="compositionally biased region" description="Low complexity" evidence="1">
    <location>
        <begin position="420"/>
        <end position="431"/>
    </location>
</feature>
<reference evidence="2 3" key="1">
    <citation type="submission" date="2024-10" db="EMBL/GenBank/DDBJ databases">
        <title>Updated reference genomes for cyclostephanoid diatoms.</title>
        <authorList>
            <person name="Roberts W.R."/>
            <person name="Alverson A.J."/>
        </authorList>
    </citation>
    <scope>NUCLEOTIDE SEQUENCE [LARGE SCALE GENOMIC DNA]</scope>
    <source>
        <strain evidence="2 3">AJA010-31</strain>
    </source>
</reference>
<feature type="region of interest" description="Disordered" evidence="1">
    <location>
        <begin position="229"/>
        <end position="274"/>
    </location>
</feature>
<dbReference type="EMBL" id="JALLPJ020001165">
    <property type="protein sequence ID" value="KAL3775161.1"/>
    <property type="molecule type" value="Genomic_DNA"/>
</dbReference>
<feature type="compositionally biased region" description="Basic and acidic residues" evidence="1">
    <location>
        <begin position="186"/>
        <end position="199"/>
    </location>
</feature>
<sequence>MTILPPAQEIQKMAVAPYRPRSGSSSRPMSRDGPPPRETVAAPPRTNGSRRNEPSRSSKQPEMQPLPQAAPYKLGQSARPSDIIRFDSISHAHEILPTLPIGTPLFVKRSNRDWTYARIVSYRRPDSADMTGDVDLGEEYWNAGKESFIVVALDEDYSMRKFIQKEKWYSCVRLVRMGGAGDAVEEKYSRHNSQHDQQKYSRRNSQPDQYRPDSSRLITRSCSALISSSDASRTGTAATFPVRGGNHCRPERDPASLVRSDSNSKIPSSKSLSYHPRWSSLPETFIAKEHLASLPKSKHEMTYRNTESTSATISPPSRPSDTVNKTELRRSKSGPGSRGSNDLSQRTTSSSINQQLGPIPKSKSTPSLLALESKTTGKVEAASTTGITAEEDKTITDNNAQVSSIATRHSFPTLCGITNSPGSSTSSSSSPQGAAIDLGPAKVNLNARHFCGKRRYRMRPQPRRNSVL</sequence>
<organism evidence="2 3">
    <name type="scientific">Cyclotella atomus</name>
    <dbReference type="NCBI Taxonomy" id="382360"/>
    <lineage>
        <taxon>Eukaryota</taxon>
        <taxon>Sar</taxon>
        <taxon>Stramenopiles</taxon>
        <taxon>Ochrophyta</taxon>
        <taxon>Bacillariophyta</taxon>
        <taxon>Coscinodiscophyceae</taxon>
        <taxon>Thalassiosirophycidae</taxon>
        <taxon>Stephanodiscales</taxon>
        <taxon>Stephanodiscaceae</taxon>
        <taxon>Cyclotella</taxon>
    </lineage>
</organism>
<gene>
    <name evidence="2" type="ORF">ACHAWO_002620</name>
</gene>
<feature type="region of interest" description="Disordered" evidence="1">
    <location>
        <begin position="296"/>
        <end position="367"/>
    </location>
</feature>
<evidence type="ECO:0000313" key="3">
    <source>
        <dbReference type="Proteomes" id="UP001530400"/>
    </source>
</evidence>
<comment type="caution">
    <text evidence="2">The sequence shown here is derived from an EMBL/GenBank/DDBJ whole genome shotgun (WGS) entry which is preliminary data.</text>
</comment>